<dbReference type="NCBIfam" id="TIGR02889">
    <property type="entry name" value="spore_YpeB"/>
    <property type="match status" value="1"/>
</dbReference>
<dbReference type="InterPro" id="IPR014239">
    <property type="entry name" value="YpeB_PepSY1-2"/>
</dbReference>
<dbReference type="PATRIC" id="fig|157838.3.peg.2055"/>
<reference evidence="3 4" key="1">
    <citation type="submission" date="2015-09" db="EMBL/GenBank/DDBJ databases">
        <title>Genome sequencing project for genomic taxonomy and phylogenomics of Bacillus-like bacteria.</title>
        <authorList>
            <person name="Liu B."/>
            <person name="Wang J."/>
            <person name="Zhu Y."/>
            <person name="Liu G."/>
            <person name="Chen Q."/>
            <person name="Chen Z."/>
            <person name="Lan J."/>
            <person name="Che J."/>
            <person name="Ge C."/>
            <person name="Shi H."/>
            <person name="Pan Z."/>
            <person name="Liu X."/>
        </authorList>
    </citation>
    <scope>NUCLEOTIDE SEQUENCE [LARGE SCALE GENOMIC DNA]</scope>
    <source>
        <strain evidence="3 4">LMG 18435</strain>
    </source>
</reference>
<dbReference type="GO" id="GO:0009847">
    <property type="term" value="P:spore germination"/>
    <property type="evidence" value="ECO:0007669"/>
    <property type="project" value="InterPro"/>
</dbReference>
<dbReference type="Proteomes" id="UP000051888">
    <property type="component" value="Unassembled WGS sequence"/>
</dbReference>
<dbReference type="EMBL" id="LJJC01000004">
    <property type="protein sequence ID" value="KQL53687.1"/>
    <property type="molecule type" value="Genomic_DNA"/>
</dbReference>
<evidence type="ECO:0000259" key="2">
    <source>
        <dbReference type="Pfam" id="PF20769"/>
    </source>
</evidence>
<feature type="domain" description="Sporulation protein YpeB N-terminal" evidence="2">
    <location>
        <begin position="27"/>
        <end position="162"/>
    </location>
</feature>
<sequence length="449" mass="50958">MFRGILITVLSLGVVGTAVWGYQEHREKNAILINSENNYQRAFHDLAFQMDLLHDKIGTTLAMNSRKSLSPGLAEVWRLTSQAHSSVGQLPLTLLPFNKTDEFLSKIGNFSYQTAIRDLDKKPLTDQEYNTLKKLYGQSENIQNELRHVQHLVLNNNLRWMDVEMALANGKEASDNTIIDGFKTVEKTAKGYDEANMDNPSFVSFSKRDEEYQHIQGKVISKARAGQIAKKYSNIKNANVVNITENRKGAKFGFYSITMRGTDNREEVMDISKKGGYPIWYMNERAIGKQKISLNNGEKYAASFLNNHHFSGMQVFESSQYDTVGVYSFATVQNGVRIYPETIKIKIALDNGQVIGFTTEDYLQNHHMRNISKPALSMAEAKGYVNPKLKIMEDRLAVIVNDLNEEVLCYEFIGTLGNDTYRIYINADNGIEEKVEKLKNAEPIYKNAL</sequence>
<dbReference type="InterPro" id="IPR048402">
    <property type="entry name" value="YpeB_N"/>
</dbReference>
<organism evidence="3 4">
    <name type="scientific">Heyndrickxia shackletonii</name>
    <dbReference type="NCBI Taxonomy" id="157838"/>
    <lineage>
        <taxon>Bacteria</taxon>
        <taxon>Bacillati</taxon>
        <taxon>Bacillota</taxon>
        <taxon>Bacilli</taxon>
        <taxon>Bacillales</taxon>
        <taxon>Bacillaceae</taxon>
        <taxon>Heyndrickxia</taxon>
    </lineage>
</organism>
<name>A0A0Q3WWU8_9BACI</name>
<protein>
    <submittedName>
        <fullName evidence="3">Sporulation protein</fullName>
    </submittedName>
</protein>
<accession>A0A0Q3WWU8</accession>
<keyword evidence="4" id="KW-1185">Reference proteome</keyword>
<comment type="caution">
    <text evidence="3">The sequence shown here is derived from an EMBL/GenBank/DDBJ whole genome shotgun (WGS) entry which is preliminary data.</text>
</comment>
<dbReference type="AlphaFoldDB" id="A0A0Q3WWU8"/>
<proteinExistence type="predicted"/>
<dbReference type="OrthoDB" id="2372097at2"/>
<dbReference type="Pfam" id="PF20769">
    <property type="entry name" value="YPEB_N"/>
    <property type="match status" value="1"/>
</dbReference>
<evidence type="ECO:0000313" key="3">
    <source>
        <dbReference type="EMBL" id="KQL53687.1"/>
    </source>
</evidence>
<evidence type="ECO:0000313" key="4">
    <source>
        <dbReference type="Proteomes" id="UP000051888"/>
    </source>
</evidence>
<dbReference type="RefSeq" id="WP_055739421.1">
    <property type="nucleotide sequence ID" value="NZ_JAAIWL010000013.1"/>
</dbReference>
<gene>
    <name evidence="3" type="ORF">AN964_09360</name>
</gene>
<feature type="domain" description="Sporulation protein YpeB PepSY1 and PepSY2" evidence="1">
    <location>
        <begin position="180"/>
        <end position="371"/>
    </location>
</feature>
<dbReference type="STRING" id="157838.AN964_09360"/>
<evidence type="ECO:0000259" key="1">
    <source>
        <dbReference type="Pfam" id="PF14620"/>
    </source>
</evidence>
<dbReference type="Pfam" id="PF14620">
    <property type="entry name" value="YPEB_PepSY1-2"/>
    <property type="match status" value="1"/>
</dbReference>